<dbReference type="GO" id="GO:0006364">
    <property type="term" value="P:rRNA processing"/>
    <property type="evidence" value="ECO:0007669"/>
    <property type="project" value="UniProtKB-UniRule"/>
</dbReference>
<keyword evidence="9" id="KW-1185">Reference proteome</keyword>
<name>A0A285P4A9_9AQUI</name>
<dbReference type="GO" id="GO:0005840">
    <property type="term" value="C:ribosome"/>
    <property type="evidence" value="ECO:0007669"/>
    <property type="project" value="InterPro"/>
</dbReference>
<feature type="domain" description="Ribosome maturation factor RimM PRC barrel" evidence="7">
    <location>
        <begin position="103"/>
        <end position="162"/>
    </location>
</feature>
<evidence type="ECO:0000256" key="5">
    <source>
        <dbReference type="HAMAP-Rule" id="MF_00014"/>
    </source>
</evidence>
<dbReference type="InterPro" id="IPR036976">
    <property type="entry name" value="RimM_N_sf"/>
</dbReference>
<evidence type="ECO:0000256" key="2">
    <source>
        <dbReference type="ARBA" id="ARBA00022517"/>
    </source>
</evidence>
<dbReference type="PANTHER" id="PTHR33692:SF1">
    <property type="entry name" value="RIBOSOME MATURATION FACTOR RIMM"/>
    <property type="match status" value="1"/>
</dbReference>
<comment type="similarity">
    <text evidence="5">Belongs to the RimM family.</text>
</comment>
<dbReference type="Proteomes" id="UP000218627">
    <property type="component" value="Unassembled WGS sequence"/>
</dbReference>
<dbReference type="EMBL" id="OBEN01000010">
    <property type="protein sequence ID" value="SNZ16107.1"/>
    <property type="molecule type" value="Genomic_DNA"/>
</dbReference>
<keyword evidence="3 5" id="KW-0698">rRNA processing</keyword>
<dbReference type="NCBIfam" id="TIGR02273">
    <property type="entry name" value="16S_RimM"/>
    <property type="match status" value="1"/>
</dbReference>
<keyword evidence="4 5" id="KW-0143">Chaperone</keyword>
<dbReference type="RefSeq" id="WP_096603011.1">
    <property type="nucleotide sequence ID" value="NZ_OBEN01000010.1"/>
</dbReference>
<accession>A0A285P4A9</accession>
<dbReference type="OrthoDB" id="9810331at2"/>
<comment type="domain">
    <text evidence="5">The PRC barrel domain binds ribosomal protein uS19.</text>
</comment>
<evidence type="ECO:0000259" key="7">
    <source>
        <dbReference type="Pfam" id="PF24986"/>
    </source>
</evidence>
<evidence type="ECO:0000259" key="6">
    <source>
        <dbReference type="Pfam" id="PF01782"/>
    </source>
</evidence>
<dbReference type="AlphaFoldDB" id="A0A285P4A9"/>
<reference evidence="9" key="1">
    <citation type="submission" date="2017-09" db="EMBL/GenBank/DDBJ databases">
        <authorList>
            <person name="Varghese N."/>
            <person name="Submissions S."/>
        </authorList>
    </citation>
    <scope>NUCLEOTIDE SEQUENCE [LARGE SCALE GENOMIC DNA]</scope>
    <source>
        <strain evidence="9">DSM 2913</strain>
    </source>
</reference>
<dbReference type="InterPro" id="IPR009000">
    <property type="entry name" value="Transl_B-barrel_sf"/>
</dbReference>
<dbReference type="PANTHER" id="PTHR33692">
    <property type="entry name" value="RIBOSOME MATURATION FACTOR RIMM"/>
    <property type="match status" value="1"/>
</dbReference>
<dbReference type="SUPFAM" id="SSF50346">
    <property type="entry name" value="PRC-barrel domain"/>
    <property type="match status" value="1"/>
</dbReference>
<evidence type="ECO:0000313" key="9">
    <source>
        <dbReference type="Proteomes" id="UP000218627"/>
    </source>
</evidence>
<gene>
    <name evidence="5" type="primary">rimM</name>
    <name evidence="8" type="ORF">SAMN06265353_1522</name>
</gene>
<keyword evidence="1 5" id="KW-0963">Cytoplasm</keyword>
<evidence type="ECO:0000313" key="8">
    <source>
        <dbReference type="EMBL" id="SNZ16107.1"/>
    </source>
</evidence>
<dbReference type="InterPro" id="IPR056792">
    <property type="entry name" value="PRC_RimM"/>
</dbReference>
<feature type="domain" description="RimM N-terminal" evidence="6">
    <location>
        <begin position="9"/>
        <end position="90"/>
    </location>
</feature>
<sequence>MDEKSQFVVIGKIVDTYGLKGYIKVEPYLEPKHWKKLKVVFLKKKGGDYLPFTLEDVKRHGRYVLVKFSNCEDVESARRYVSAKVFLPTHQLPKTGKEEYYYFELEGMEVYTQSGKFLGKITGILETQPYNLLELDEGRGYIPFTQAMVKKVDKENKKIEVSDLLSELY</sequence>
<dbReference type="GO" id="GO:0005737">
    <property type="term" value="C:cytoplasm"/>
    <property type="evidence" value="ECO:0007669"/>
    <property type="project" value="UniProtKB-SubCell"/>
</dbReference>
<dbReference type="InterPro" id="IPR011961">
    <property type="entry name" value="RimM"/>
</dbReference>
<comment type="function">
    <text evidence="5">An accessory protein needed during the final step in the assembly of 30S ribosomal subunit, possibly for assembly of the head region. Essential for efficient processing of 16S rRNA. May be needed both before and after RbfA during the maturation of 16S rRNA. It has affinity for free ribosomal 30S subunits but not for 70S ribosomes.</text>
</comment>
<dbReference type="GO" id="GO:0043022">
    <property type="term" value="F:ribosome binding"/>
    <property type="evidence" value="ECO:0007669"/>
    <property type="project" value="InterPro"/>
</dbReference>
<dbReference type="SUPFAM" id="SSF50447">
    <property type="entry name" value="Translation proteins"/>
    <property type="match status" value="1"/>
</dbReference>
<proteinExistence type="inferred from homology"/>
<protein>
    <recommendedName>
        <fullName evidence="5">Ribosome maturation factor RimM</fullName>
    </recommendedName>
</protein>
<organism evidence="8 9">
    <name type="scientific">Hydrogenobacter hydrogenophilus</name>
    <dbReference type="NCBI Taxonomy" id="35835"/>
    <lineage>
        <taxon>Bacteria</taxon>
        <taxon>Pseudomonadati</taxon>
        <taxon>Aquificota</taxon>
        <taxon>Aquificia</taxon>
        <taxon>Aquificales</taxon>
        <taxon>Aquificaceae</taxon>
        <taxon>Hydrogenobacter</taxon>
    </lineage>
</organism>
<dbReference type="HAMAP" id="MF_00014">
    <property type="entry name" value="Ribosome_mat_RimM"/>
    <property type="match status" value="1"/>
</dbReference>
<dbReference type="Gene3D" id="2.40.30.60">
    <property type="entry name" value="RimM"/>
    <property type="match status" value="1"/>
</dbReference>
<dbReference type="Pfam" id="PF01782">
    <property type="entry name" value="RimM"/>
    <property type="match status" value="1"/>
</dbReference>
<evidence type="ECO:0000256" key="1">
    <source>
        <dbReference type="ARBA" id="ARBA00022490"/>
    </source>
</evidence>
<keyword evidence="2 5" id="KW-0690">Ribosome biogenesis</keyword>
<dbReference type="Gene3D" id="2.30.30.240">
    <property type="entry name" value="PRC-barrel domain"/>
    <property type="match status" value="1"/>
</dbReference>
<comment type="subcellular location">
    <subcellularLocation>
        <location evidence="5">Cytoplasm</location>
    </subcellularLocation>
</comment>
<dbReference type="InterPro" id="IPR002676">
    <property type="entry name" value="RimM_N"/>
</dbReference>
<evidence type="ECO:0000256" key="4">
    <source>
        <dbReference type="ARBA" id="ARBA00023186"/>
    </source>
</evidence>
<dbReference type="GO" id="GO:0042274">
    <property type="term" value="P:ribosomal small subunit biogenesis"/>
    <property type="evidence" value="ECO:0007669"/>
    <property type="project" value="UniProtKB-UniRule"/>
</dbReference>
<evidence type="ECO:0000256" key="3">
    <source>
        <dbReference type="ARBA" id="ARBA00022552"/>
    </source>
</evidence>
<dbReference type="Pfam" id="PF24986">
    <property type="entry name" value="PRC_RimM"/>
    <property type="match status" value="1"/>
</dbReference>
<dbReference type="InterPro" id="IPR011033">
    <property type="entry name" value="PRC_barrel-like_sf"/>
</dbReference>
<comment type="subunit">
    <text evidence="5">Binds ribosomal protein uS19.</text>
</comment>